<accession>A0A0A2C488</accession>
<dbReference type="Proteomes" id="UP000030392">
    <property type="component" value="Unassembled WGS sequence"/>
</dbReference>
<dbReference type="AlphaFoldDB" id="A0A0A2C488"/>
<dbReference type="EMBL" id="JNAX01000015">
    <property type="protein sequence ID" value="KGG19710.1"/>
    <property type="molecule type" value="Genomic_DNA"/>
</dbReference>
<evidence type="ECO:0000313" key="2">
    <source>
        <dbReference type="Proteomes" id="UP000030392"/>
    </source>
</evidence>
<name>A0A0A2C488_PROMR</name>
<organism evidence="1 2">
    <name type="scientific">Prochlorococcus marinus str. PAC1</name>
    <dbReference type="NCBI Taxonomy" id="59924"/>
    <lineage>
        <taxon>Bacteria</taxon>
        <taxon>Bacillati</taxon>
        <taxon>Cyanobacteriota</taxon>
        <taxon>Cyanophyceae</taxon>
        <taxon>Synechococcales</taxon>
        <taxon>Prochlorococcaceae</taxon>
        <taxon>Prochlorococcus</taxon>
    </lineage>
</organism>
<sequence length="47" mass="5449">MNKILKNAYAKFWVPVMGRFISKLIPLLEGKAPEKPPTYDIDRDKSK</sequence>
<protein>
    <submittedName>
        <fullName evidence="1">Uncharacterized protein</fullName>
    </submittedName>
</protein>
<gene>
    <name evidence="1" type="ORF">EV03_2096</name>
</gene>
<dbReference type="RefSeq" id="WP_193743168.1">
    <property type="nucleotide sequence ID" value="NZ_CP138967.1"/>
</dbReference>
<proteinExistence type="predicted"/>
<comment type="caution">
    <text evidence="1">The sequence shown here is derived from an EMBL/GenBank/DDBJ whole genome shotgun (WGS) entry which is preliminary data.</text>
</comment>
<evidence type="ECO:0000313" key="1">
    <source>
        <dbReference type="EMBL" id="KGG19710.1"/>
    </source>
</evidence>
<reference evidence="2" key="1">
    <citation type="journal article" date="2014" name="Sci. Data">
        <title>Genomes of diverse isolates of the marine cyanobacterium Prochlorococcus.</title>
        <authorList>
            <person name="Biller S."/>
            <person name="Berube P."/>
            <person name="Thompson J."/>
            <person name="Kelly L."/>
            <person name="Roggensack S."/>
            <person name="Awad L."/>
            <person name="Roache-Johnson K."/>
            <person name="Ding H."/>
            <person name="Giovannoni S.J."/>
            <person name="Moore L.R."/>
            <person name="Chisholm S.W."/>
        </authorList>
    </citation>
    <scope>NUCLEOTIDE SEQUENCE [LARGE SCALE GENOMIC DNA]</scope>
    <source>
        <strain evidence="2">PAC1</strain>
    </source>
</reference>